<dbReference type="Proteomes" id="UP000380386">
    <property type="component" value="Unassembled WGS sequence"/>
</dbReference>
<comment type="caution">
    <text evidence="2">The sequence shown here is derived from an EMBL/GenBank/DDBJ whole genome shotgun (WGS) entry which is preliminary data.</text>
</comment>
<evidence type="ECO:0008006" key="4">
    <source>
        <dbReference type="Google" id="ProtNLM"/>
    </source>
</evidence>
<proteinExistence type="predicted"/>
<gene>
    <name evidence="2" type="ORF">FHL02_01015</name>
</gene>
<feature type="transmembrane region" description="Helical" evidence="1">
    <location>
        <begin position="222"/>
        <end position="245"/>
    </location>
</feature>
<organism evidence="2 3">
    <name type="scientific">Companilactobacillus mishanensis</name>
    <dbReference type="NCBI Taxonomy" id="2486008"/>
    <lineage>
        <taxon>Bacteria</taxon>
        <taxon>Bacillati</taxon>
        <taxon>Bacillota</taxon>
        <taxon>Bacilli</taxon>
        <taxon>Lactobacillales</taxon>
        <taxon>Lactobacillaceae</taxon>
        <taxon>Companilactobacillus</taxon>
    </lineage>
</organism>
<dbReference type="EMBL" id="VDFM01000001">
    <property type="protein sequence ID" value="MQS51594.1"/>
    <property type="molecule type" value="Genomic_DNA"/>
</dbReference>
<feature type="transmembrane region" description="Helical" evidence="1">
    <location>
        <begin position="266"/>
        <end position="287"/>
    </location>
</feature>
<name>A0A5P0ZEW8_9LACO</name>
<sequence length="325" mass="37064">MKKIISSIIIFLLVLLAAVAVSKSDSIKYNNTMNRLGMSDDATVMKTNSKRNLTSTVEALSKAKLSDYQIIFFDKSNSSFGYIYSHNLLRKLPTVSGRYFSKTDFKSEIPFAVQGQQSETTSYKPQSQEYIKTDKRYISVIGNIGFNNADILNEQTLVSLSPTQPKSNKKLNQLIPVVDGRVLSNKSDLTKMKKIIKVNSTHKYSPQSDDFSEVQTNKSDNLYILSLLLIFLALIAVDIYILLPLRFDVKKTQLTGDLKNNYRNGLLLRYLLFTMIPYVIGFIWINWRIVIISYSTLNTYLILSMLATVIVGIYQIYFVKKRSED</sequence>
<dbReference type="AlphaFoldDB" id="A0A5P0ZEW8"/>
<accession>A0A5P0ZEW8</accession>
<protein>
    <recommendedName>
        <fullName evidence="4">MacB-like periplasmic core domain-containing protein</fullName>
    </recommendedName>
</protein>
<evidence type="ECO:0000313" key="2">
    <source>
        <dbReference type="EMBL" id="MQS51594.1"/>
    </source>
</evidence>
<keyword evidence="1" id="KW-1133">Transmembrane helix</keyword>
<dbReference type="RefSeq" id="WP_153381628.1">
    <property type="nucleotide sequence ID" value="NZ_VDFM01000001.1"/>
</dbReference>
<keyword evidence="1" id="KW-0472">Membrane</keyword>
<evidence type="ECO:0000256" key="1">
    <source>
        <dbReference type="SAM" id="Phobius"/>
    </source>
</evidence>
<dbReference type="OrthoDB" id="2329651at2"/>
<reference evidence="2 3" key="1">
    <citation type="journal article" date="2019" name="Syst. Appl. Microbiol.">
        <title>Polyphasic characterization of two novel Lactobacillus spp. isolated from blown salami packages: Description of Lactobacillus halodurans sp. nov. and Lactobacillus salsicarnum sp. nov.</title>
        <authorList>
            <person name="Schuster J.A."/>
            <person name="Klingl A."/>
            <person name="Vogel R.F."/>
            <person name="Ehrmann M.A."/>
        </authorList>
    </citation>
    <scope>NUCLEOTIDE SEQUENCE [LARGE SCALE GENOMIC DNA]</scope>
    <source>
        <strain evidence="2 3">TMW 1.2118</strain>
    </source>
</reference>
<keyword evidence="1" id="KW-0812">Transmembrane</keyword>
<evidence type="ECO:0000313" key="3">
    <source>
        <dbReference type="Proteomes" id="UP000380386"/>
    </source>
</evidence>
<feature type="transmembrane region" description="Helical" evidence="1">
    <location>
        <begin position="299"/>
        <end position="319"/>
    </location>
</feature>